<organism evidence="2 3">
    <name type="scientific">Acanthopleuribacter pedis</name>
    <dbReference type="NCBI Taxonomy" id="442870"/>
    <lineage>
        <taxon>Bacteria</taxon>
        <taxon>Pseudomonadati</taxon>
        <taxon>Acidobacteriota</taxon>
        <taxon>Holophagae</taxon>
        <taxon>Acanthopleuribacterales</taxon>
        <taxon>Acanthopleuribacteraceae</taxon>
        <taxon>Acanthopleuribacter</taxon>
    </lineage>
</organism>
<keyword evidence="3" id="KW-1185">Reference proteome</keyword>
<evidence type="ECO:0000313" key="2">
    <source>
        <dbReference type="EMBL" id="MBO1321687.1"/>
    </source>
</evidence>
<dbReference type="EMBL" id="JAFREP010000026">
    <property type="protein sequence ID" value="MBO1321687.1"/>
    <property type="molecule type" value="Genomic_DNA"/>
</dbReference>
<gene>
    <name evidence="2" type="ORF">J3U88_24625</name>
</gene>
<dbReference type="AlphaFoldDB" id="A0A8J7QC23"/>
<protein>
    <submittedName>
        <fullName evidence="2">DUF1573 domain-containing protein</fullName>
    </submittedName>
</protein>
<dbReference type="Gene3D" id="2.60.40.10">
    <property type="entry name" value="Immunoglobulins"/>
    <property type="match status" value="1"/>
</dbReference>
<dbReference type="Proteomes" id="UP000664417">
    <property type="component" value="Unassembled WGS sequence"/>
</dbReference>
<name>A0A8J7QC23_9BACT</name>
<feature type="signal peptide" evidence="1">
    <location>
        <begin position="1"/>
        <end position="22"/>
    </location>
</feature>
<proteinExistence type="predicted"/>
<keyword evidence="1" id="KW-0732">Signal</keyword>
<evidence type="ECO:0000256" key="1">
    <source>
        <dbReference type="SAM" id="SignalP"/>
    </source>
</evidence>
<evidence type="ECO:0000313" key="3">
    <source>
        <dbReference type="Proteomes" id="UP000664417"/>
    </source>
</evidence>
<dbReference type="InterPro" id="IPR013783">
    <property type="entry name" value="Ig-like_fold"/>
</dbReference>
<comment type="caution">
    <text evidence="2">The sequence shown here is derived from an EMBL/GenBank/DDBJ whole genome shotgun (WGS) entry which is preliminary data.</text>
</comment>
<dbReference type="Pfam" id="PF07610">
    <property type="entry name" value="DUF1573"/>
    <property type="match status" value="1"/>
</dbReference>
<feature type="chain" id="PRO_5035173116" evidence="1">
    <location>
        <begin position="23"/>
        <end position="322"/>
    </location>
</feature>
<dbReference type="RefSeq" id="WP_207861660.1">
    <property type="nucleotide sequence ID" value="NZ_JAFREP010000026.1"/>
</dbReference>
<reference evidence="2" key="1">
    <citation type="submission" date="2021-03" db="EMBL/GenBank/DDBJ databases">
        <authorList>
            <person name="Wang G."/>
        </authorList>
    </citation>
    <scope>NUCLEOTIDE SEQUENCE</scope>
    <source>
        <strain evidence="2">KCTC 12899</strain>
    </source>
</reference>
<dbReference type="InterPro" id="IPR011467">
    <property type="entry name" value="DUF1573"/>
</dbReference>
<sequence>MLKHCLITLCCLLPLFAGPAITFEKMEHDFGTIDKGDKVTHDFKFTNSGDAVLEISDVKASCGCTTVKPDKASYQPGESGVIPVTFNSSRFSGNITKTVTVTSNDSSEPKKVLRIKTFIATELDISPNFVSIPDVPRNGDVVTREVKISSRQLDNLEISEIKSTDDFVKLEGVRVNDKEWKIIASVKGSDIPADRQSAQAQIAFKTNGEKVKEGFFRVHARIAQPVHATPRSVFFFNSKKGEARETTITLTPKQNQEFKVLESKSDVGFVSTEVQDDIDGVKKLKVRLTESAKEGKFQGKITLKTDLETMPELVIPIRGSVN</sequence>
<dbReference type="PANTHER" id="PTHR37833:SF1">
    <property type="entry name" value="SIGNAL PEPTIDE PROTEIN"/>
    <property type="match status" value="1"/>
</dbReference>
<accession>A0A8J7QC23</accession>
<dbReference type="PANTHER" id="PTHR37833">
    <property type="entry name" value="LIPOPROTEIN-RELATED"/>
    <property type="match status" value="1"/>
</dbReference>